<feature type="domain" description="KANL3/Tex30 alpha/beta hydrolase-like" evidence="1">
    <location>
        <begin position="37"/>
        <end position="212"/>
    </location>
</feature>
<name>A0ABY4AWX7_9MICO</name>
<keyword evidence="3" id="KW-1185">Reference proteome</keyword>
<evidence type="ECO:0000313" key="2">
    <source>
        <dbReference type="EMBL" id="UOE27698.1"/>
    </source>
</evidence>
<protein>
    <submittedName>
        <fullName evidence="2">Dienelactone hydrolase family protein</fullName>
    </submittedName>
</protein>
<keyword evidence="2" id="KW-0378">Hydrolase</keyword>
<dbReference type="RefSeq" id="WP_243570522.1">
    <property type="nucleotide sequence ID" value="NZ_BAAARD010000001.1"/>
</dbReference>
<dbReference type="Gene3D" id="3.40.50.1820">
    <property type="entry name" value="alpha/beta hydrolase"/>
    <property type="match status" value="1"/>
</dbReference>
<sequence length="236" mass="24692">MTEQESPDATVAERELQIDVDGTPVSAVATRPDDALATVVVAHGAGAGLAHPFMSGFTRALTRLGFATLRFNFAYIEAGRRMPGRPAAAIAAWRAAVETARALATEAGAAEESIWAAGKSYGGRMASMAVAEGMPVDGLVYLGYPLHAPGKAGQLRDAHLYGVTTPMLFLQGTNDPFATPNSELDDVVARIGPTAVLEWIDGGGHSFEVKGKKRPPAEIAAGLAPRVADFIRPRLG</sequence>
<evidence type="ECO:0000259" key="1">
    <source>
        <dbReference type="Pfam" id="PF20408"/>
    </source>
</evidence>
<dbReference type="PANTHER" id="PTHR13136">
    <property type="entry name" value="TESTIS DEVELOPMENT PROTEIN PRTD"/>
    <property type="match status" value="1"/>
</dbReference>
<accession>A0ABY4AWX7</accession>
<dbReference type="InterPro" id="IPR026555">
    <property type="entry name" value="NSL3/Tex30"/>
</dbReference>
<dbReference type="SUPFAM" id="SSF53474">
    <property type="entry name" value="alpha/beta-Hydrolases"/>
    <property type="match status" value="1"/>
</dbReference>
<reference evidence="2 3" key="1">
    <citation type="submission" date="2022-03" db="EMBL/GenBank/DDBJ databases">
        <title>Agromyces sp. isolated from the gut of P. brevitarsis seulensis larvae.</title>
        <authorList>
            <person name="Won M."/>
            <person name="Kwon S.-W."/>
        </authorList>
    </citation>
    <scope>NUCLEOTIDE SEQUENCE [LARGE SCALE GENOMIC DNA]</scope>
    <source>
        <strain evidence="2 3">KACC 16215</strain>
    </source>
</reference>
<proteinExistence type="predicted"/>
<dbReference type="InterPro" id="IPR029058">
    <property type="entry name" value="AB_hydrolase_fold"/>
</dbReference>
<dbReference type="EMBL" id="CP094533">
    <property type="protein sequence ID" value="UOE27698.1"/>
    <property type="molecule type" value="Genomic_DNA"/>
</dbReference>
<organism evidence="2 3">
    <name type="scientific">Agromyces soli</name>
    <dbReference type="NCBI Taxonomy" id="659012"/>
    <lineage>
        <taxon>Bacteria</taxon>
        <taxon>Bacillati</taxon>
        <taxon>Actinomycetota</taxon>
        <taxon>Actinomycetes</taxon>
        <taxon>Micrococcales</taxon>
        <taxon>Microbacteriaceae</taxon>
        <taxon>Agromyces</taxon>
    </lineage>
</organism>
<dbReference type="InterPro" id="IPR046879">
    <property type="entry name" value="KANL3/Tex30_Abhydrolase"/>
</dbReference>
<dbReference type="PANTHER" id="PTHR13136:SF11">
    <property type="entry name" value="TESTIS-EXPRESSED PROTEIN 30"/>
    <property type="match status" value="1"/>
</dbReference>
<dbReference type="GO" id="GO:0016787">
    <property type="term" value="F:hydrolase activity"/>
    <property type="evidence" value="ECO:0007669"/>
    <property type="project" value="UniProtKB-KW"/>
</dbReference>
<dbReference type="Pfam" id="PF20408">
    <property type="entry name" value="Abhydrolase_11"/>
    <property type="match status" value="1"/>
</dbReference>
<evidence type="ECO:0000313" key="3">
    <source>
        <dbReference type="Proteomes" id="UP000831304"/>
    </source>
</evidence>
<dbReference type="Proteomes" id="UP000831304">
    <property type="component" value="Chromosome"/>
</dbReference>
<gene>
    <name evidence="2" type="ORF">MTP13_07950</name>
</gene>